<comment type="caution">
    <text evidence="12">The sequence shown here is derived from an EMBL/GenBank/DDBJ whole genome shotgun (WGS) entry which is preliminary data.</text>
</comment>
<keyword evidence="4" id="KW-0963">Cytoplasm</keyword>
<dbReference type="OrthoDB" id="9809275at2"/>
<gene>
    <name evidence="12" type="ORF">NS226_17255</name>
</gene>
<name>A0A175R6R3_9HYPH</name>
<dbReference type="GO" id="GO:0005737">
    <property type="term" value="C:cytoplasm"/>
    <property type="evidence" value="ECO:0007669"/>
    <property type="project" value="UniProtKB-SubCell"/>
</dbReference>
<evidence type="ECO:0000256" key="3">
    <source>
        <dbReference type="ARBA" id="ARBA00019010"/>
    </source>
</evidence>
<dbReference type="InterPro" id="IPR012180">
    <property type="entry name" value="Bifunc_ATPase/PTrfase"/>
</dbReference>
<evidence type="ECO:0000256" key="7">
    <source>
        <dbReference type="ARBA" id="ARBA00022741"/>
    </source>
</evidence>
<dbReference type="Gene3D" id="3.30.200.20">
    <property type="entry name" value="Phosphorylase Kinase, domain 1"/>
    <property type="match status" value="1"/>
</dbReference>
<sequence>MSRLSSAFERFLPDEAATARLAADLALVLKQGDVVALSGDLGAGKTHFARAFIRALAGDPALEVPSPTYTLAQVYETRPKVTHFDLYRLGDESELDELGFEEAVETGLVLVEWPERAPDTLASASLHIELTDGPASGRTAHIRATEDAAKRVARTLAARDFLAQAGFAEADRAPFQGDASARRYETVTAEGAAPMILMDSPALILGPPVRDGLPYARIAHTAETVLPFVAIARALGDAGLGAPAILDADLDAGFVLMSDLGRGIVLDETGCPIPERYEATMAALAHWHAHPPRRELPAVGDAVHVVPPFDRGALRIEVSLLLDWYWPHLRGRLPDEAERQRFESVWNALFDRLGDAEPAIVLRDLQWPNLVWRPDEAGLKQVAILDFQDAMIGPSAYDVASLAQDARVDMPLELEQRLLDHYIGLRAAQDGIFDRARFAQDYAIMSAQRSTKILGIFVRLFRRDGKPQYLRHIPRIQSYLQRSLMHPVLGDLAALYRDWALLDDTAARTQDL</sequence>
<dbReference type="PANTHER" id="PTHR33540">
    <property type="entry name" value="TRNA THREONYLCARBAMOYLADENOSINE BIOSYNTHESIS PROTEIN TSAE"/>
    <property type="match status" value="1"/>
</dbReference>
<dbReference type="GO" id="GO:0002949">
    <property type="term" value="P:tRNA threonylcarbamoyladenosine modification"/>
    <property type="evidence" value="ECO:0007669"/>
    <property type="project" value="InterPro"/>
</dbReference>
<keyword evidence="9" id="KW-0460">Magnesium</keyword>
<reference evidence="12 13" key="1">
    <citation type="journal article" date="2016" name="Front. Microbiol.">
        <title>Genomic Resource of Rice Seed Associated Bacteria.</title>
        <authorList>
            <person name="Midha S."/>
            <person name="Bansal K."/>
            <person name="Sharma S."/>
            <person name="Kumar N."/>
            <person name="Patil P.P."/>
            <person name="Chaudhry V."/>
            <person name="Patil P.B."/>
        </authorList>
    </citation>
    <scope>NUCLEOTIDE SEQUENCE [LARGE SCALE GENOMIC DNA]</scope>
    <source>
        <strain evidence="12 13">NS226</strain>
    </source>
</reference>
<organism evidence="12 13">
    <name type="scientific">Aureimonas ureilytica</name>
    <dbReference type="NCBI Taxonomy" id="401562"/>
    <lineage>
        <taxon>Bacteria</taxon>
        <taxon>Pseudomonadati</taxon>
        <taxon>Pseudomonadota</taxon>
        <taxon>Alphaproteobacteria</taxon>
        <taxon>Hyphomicrobiales</taxon>
        <taxon>Aurantimonadaceae</taxon>
        <taxon>Aureimonas</taxon>
    </lineage>
</organism>
<keyword evidence="8" id="KW-0067">ATP-binding</keyword>
<dbReference type="Pfam" id="PF02367">
    <property type="entry name" value="TsaE"/>
    <property type="match status" value="1"/>
</dbReference>
<evidence type="ECO:0000256" key="1">
    <source>
        <dbReference type="ARBA" id="ARBA00004496"/>
    </source>
</evidence>
<dbReference type="Pfam" id="PF01636">
    <property type="entry name" value="APH"/>
    <property type="match status" value="1"/>
</dbReference>
<keyword evidence="7" id="KW-0547">Nucleotide-binding</keyword>
<dbReference type="InterPro" id="IPR002575">
    <property type="entry name" value="Aminoglycoside_PTrfase"/>
</dbReference>
<dbReference type="EMBL" id="LDPZ01000042">
    <property type="protein sequence ID" value="KTQ88142.1"/>
    <property type="molecule type" value="Genomic_DNA"/>
</dbReference>
<dbReference type="AlphaFoldDB" id="A0A175R6R3"/>
<evidence type="ECO:0000259" key="11">
    <source>
        <dbReference type="Pfam" id="PF01636"/>
    </source>
</evidence>
<dbReference type="RefSeq" id="WP_058635999.1">
    <property type="nucleotide sequence ID" value="NZ_LDPZ01000042.1"/>
</dbReference>
<dbReference type="InterPro" id="IPR027417">
    <property type="entry name" value="P-loop_NTPase"/>
</dbReference>
<comment type="subcellular location">
    <subcellularLocation>
        <location evidence="1">Cytoplasm</location>
    </subcellularLocation>
</comment>
<feature type="domain" description="Aminoglycoside phosphotransferase" evidence="11">
    <location>
        <begin position="173"/>
        <end position="423"/>
    </location>
</feature>
<evidence type="ECO:0000256" key="6">
    <source>
        <dbReference type="ARBA" id="ARBA00022723"/>
    </source>
</evidence>
<dbReference type="PANTHER" id="PTHR33540:SF2">
    <property type="entry name" value="TRNA THREONYLCARBAMOYLADENOSINE BIOSYNTHESIS PROTEIN TSAE"/>
    <property type="match status" value="1"/>
</dbReference>
<evidence type="ECO:0000313" key="12">
    <source>
        <dbReference type="EMBL" id="KTQ88142.1"/>
    </source>
</evidence>
<evidence type="ECO:0000256" key="5">
    <source>
        <dbReference type="ARBA" id="ARBA00022694"/>
    </source>
</evidence>
<dbReference type="STRING" id="401562.NS365_14935"/>
<dbReference type="Gene3D" id="3.40.50.300">
    <property type="entry name" value="P-loop containing nucleotide triphosphate hydrolases"/>
    <property type="match status" value="1"/>
</dbReference>
<keyword evidence="6" id="KW-0479">Metal-binding</keyword>
<evidence type="ECO:0000256" key="10">
    <source>
        <dbReference type="ARBA" id="ARBA00032441"/>
    </source>
</evidence>
<protein>
    <recommendedName>
        <fullName evidence="3">tRNA threonylcarbamoyladenosine biosynthesis protein TsaE</fullName>
    </recommendedName>
    <alternativeName>
        <fullName evidence="10">t(6)A37 threonylcarbamoyladenosine biosynthesis protein TsaE</fullName>
    </alternativeName>
</protein>
<dbReference type="NCBIfam" id="TIGR00150">
    <property type="entry name" value="T6A_YjeE"/>
    <property type="match status" value="1"/>
</dbReference>
<dbReference type="Proteomes" id="UP000078272">
    <property type="component" value="Unassembled WGS sequence"/>
</dbReference>
<comment type="similarity">
    <text evidence="2">Belongs to the TsaE family.</text>
</comment>
<dbReference type="SUPFAM" id="SSF52540">
    <property type="entry name" value="P-loop containing nucleoside triphosphate hydrolases"/>
    <property type="match status" value="1"/>
</dbReference>
<evidence type="ECO:0000256" key="9">
    <source>
        <dbReference type="ARBA" id="ARBA00022842"/>
    </source>
</evidence>
<dbReference type="InterPro" id="IPR011009">
    <property type="entry name" value="Kinase-like_dom_sf"/>
</dbReference>
<dbReference type="Gene3D" id="3.90.1200.10">
    <property type="match status" value="1"/>
</dbReference>
<evidence type="ECO:0000313" key="13">
    <source>
        <dbReference type="Proteomes" id="UP000078272"/>
    </source>
</evidence>
<keyword evidence="5" id="KW-0819">tRNA processing</keyword>
<evidence type="ECO:0000256" key="4">
    <source>
        <dbReference type="ARBA" id="ARBA00022490"/>
    </source>
</evidence>
<dbReference type="SUPFAM" id="SSF56112">
    <property type="entry name" value="Protein kinase-like (PK-like)"/>
    <property type="match status" value="1"/>
</dbReference>
<dbReference type="InterPro" id="IPR003442">
    <property type="entry name" value="T6A_TsaE"/>
</dbReference>
<accession>A0A175R6R3</accession>
<evidence type="ECO:0000256" key="2">
    <source>
        <dbReference type="ARBA" id="ARBA00007599"/>
    </source>
</evidence>
<dbReference type="GO" id="GO:0046872">
    <property type="term" value="F:metal ion binding"/>
    <property type="evidence" value="ECO:0007669"/>
    <property type="project" value="UniProtKB-KW"/>
</dbReference>
<dbReference type="PATRIC" id="fig|401562.3.peg.3383"/>
<dbReference type="PIRSF" id="PIRSF036599">
    <property type="entry name" value="AtpPhos"/>
    <property type="match status" value="1"/>
</dbReference>
<proteinExistence type="inferred from homology"/>
<dbReference type="GO" id="GO:0005524">
    <property type="term" value="F:ATP binding"/>
    <property type="evidence" value="ECO:0007669"/>
    <property type="project" value="UniProtKB-KW"/>
</dbReference>
<evidence type="ECO:0000256" key="8">
    <source>
        <dbReference type="ARBA" id="ARBA00022840"/>
    </source>
</evidence>